<evidence type="ECO:0000313" key="4">
    <source>
        <dbReference type="EMBL" id="MDT0461565.1"/>
    </source>
</evidence>
<gene>
    <name evidence="4" type="ORF">RM764_00890</name>
</gene>
<dbReference type="PANTHER" id="PTHR11092:SF0">
    <property type="entry name" value="EPIMERASE FAMILY PROTEIN SDR39U1"/>
    <property type="match status" value="1"/>
</dbReference>
<dbReference type="CDD" id="cd05242">
    <property type="entry name" value="SDR_a8"/>
    <property type="match status" value="1"/>
</dbReference>
<organism evidence="4 5">
    <name type="scientific">Streptomyces gibsoniae</name>
    <dbReference type="NCBI Taxonomy" id="3075529"/>
    <lineage>
        <taxon>Bacteria</taxon>
        <taxon>Bacillati</taxon>
        <taxon>Actinomycetota</taxon>
        <taxon>Actinomycetes</taxon>
        <taxon>Kitasatosporales</taxon>
        <taxon>Streptomycetaceae</taxon>
        <taxon>Streptomyces</taxon>
    </lineage>
</organism>
<evidence type="ECO:0000256" key="1">
    <source>
        <dbReference type="ARBA" id="ARBA00009353"/>
    </source>
</evidence>
<feature type="domain" description="NAD-dependent epimerase/dehydratase" evidence="2">
    <location>
        <begin position="6"/>
        <end position="216"/>
    </location>
</feature>
<dbReference type="PANTHER" id="PTHR11092">
    <property type="entry name" value="SUGAR NUCLEOTIDE EPIMERASE RELATED"/>
    <property type="match status" value="1"/>
</dbReference>
<reference evidence="5" key="1">
    <citation type="submission" date="2023-07" db="EMBL/GenBank/DDBJ databases">
        <title>30 novel species of actinomycetes from the DSMZ collection.</title>
        <authorList>
            <person name="Nouioui I."/>
        </authorList>
    </citation>
    <scope>NUCLEOTIDE SEQUENCE [LARGE SCALE GENOMIC DNA]</scope>
    <source>
        <strain evidence="5">DSM 41699</strain>
    </source>
</reference>
<dbReference type="RefSeq" id="WP_311690671.1">
    <property type="nucleotide sequence ID" value="NZ_JAVREY010000001.1"/>
</dbReference>
<evidence type="ECO:0000259" key="2">
    <source>
        <dbReference type="Pfam" id="PF01370"/>
    </source>
</evidence>
<dbReference type="InterPro" id="IPR001509">
    <property type="entry name" value="Epimerase_deHydtase"/>
</dbReference>
<dbReference type="SUPFAM" id="SSF51735">
    <property type="entry name" value="NAD(P)-binding Rossmann-fold domains"/>
    <property type="match status" value="1"/>
</dbReference>
<dbReference type="Proteomes" id="UP001183809">
    <property type="component" value="Unassembled WGS sequence"/>
</dbReference>
<dbReference type="InterPro" id="IPR013549">
    <property type="entry name" value="DUF1731"/>
</dbReference>
<feature type="domain" description="DUF1731" evidence="3">
    <location>
        <begin position="251"/>
        <end position="296"/>
    </location>
</feature>
<evidence type="ECO:0000259" key="3">
    <source>
        <dbReference type="Pfam" id="PF08338"/>
    </source>
</evidence>
<dbReference type="Pfam" id="PF01370">
    <property type="entry name" value="Epimerase"/>
    <property type="match status" value="1"/>
</dbReference>
<sequence>MQRSRIAVAGASGLIGSALVRSLTADGHEVVRLVRRSARGEEEVCWDPEGQYVDAAGLIGCDAVVNLAGAGIGDHRWTDAYKKTLRDSRVLGTAALAEAVASLPEPPRVFVSGSAIGYYGETGDRAVDETAPPGDGFLPSLCVEWEEAAAPAQEAGVRTVFARTGLVVAREGGAWGRLFPLFQAGLGGRMGDGRQYWSYIALHDEVAALRHLIDREDLSGPFNLTAPEPLTNRQITDAMGRVLHRPTLFPVPAPALRLALGEMSEDVLGSARVVPERLLESGFSFAFPGIEEALRAALQQ</sequence>
<name>A0ABU2TKT9_9ACTN</name>
<dbReference type="EMBL" id="JAVREY010000001">
    <property type="protein sequence ID" value="MDT0461565.1"/>
    <property type="molecule type" value="Genomic_DNA"/>
</dbReference>
<comment type="similarity">
    <text evidence="1">Belongs to the NAD(P)-dependent epimerase/dehydratase family. SDR39U1 subfamily.</text>
</comment>
<dbReference type="InterPro" id="IPR010099">
    <property type="entry name" value="SDR39U1"/>
</dbReference>
<comment type="caution">
    <text evidence="4">The sequence shown here is derived from an EMBL/GenBank/DDBJ whole genome shotgun (WGS) entry which is preliminary data.</text>
</comment>
<keyword evidence="5" id="KW-1185">Reference proteome</keyword>
<accession>A0ABU2TKT9</accession>
<evidence type="ECO:0000313" key="5">
    <source>
        <dbReference type="Proteomes" id="UP001183809"/>
    </source>
</evidence>
<dbReference type="Pfam" id="PF08338">
    <property type="entry name" value="DUF1731"/>
    <property type="match status" value="1"/>
</dbReference>
<protein>
    <submittedName>
        <fullName evidence="4">TIGR01777 family oxidoreductase</fullName>
    </submittedName>
</protein>
<dbReference type="NCBIfam" id="TIGR01777">
    <property type="entry name" value="yfcH"/>
    <property type="match status" value="1"/>
</dbReference>
<proteinExistence type="inferred from homology"/>
<dbReference type="InterPro" id="IPR036291">
    <property type="entry name" value="NAD(P)-bd_dom_sf"/>
</dbReference>
<dbReference type="Gene3D" id="3.40.50.720">
    <property type="entry name" value="NAD(P)-binding Rossmann-like Domain"/>
    <property type="match status" value="1"/>
</dbReference>